<organism evidence="1 2">
    <name type="scientific">Chitinophaga eiseniae</name>
    <dbReference type="NCBI Taxonomy" id="634771"/>
    <lineage>
        <taxon>Bacteria</taxon>
        <taxon>Pseudomonadati</taxon>
        <taxon>Bacteroidota</taxon>
        <taxon>Chitinophagia</taxon>
        <taxon>Chitinophagales</taxon>
        <taxon>Chitinophagaceae</taxon>
        <taxon>Chitinophaga</taxon>
    </lineage>
</organism>
<name>A0A1T4TAG5_9BACT</name>
<evidence type="ECO:0000313" key="2">
    <source>
        <dbReference type="Proteomes" id="UP000190367"/>
    </source>
</evidence>
<gene>
    <name evidence="1" type="ORF">SAMN04488128_104231</name>
</gene>
<accession>A0A1T4TAG5</accession>
<reference evidence="2" key="1">
    <citation type="submission" date="2017-02" db="EMBL/GenBank/DDBJ databases">
        <authorList>
            <person name="Varghese N."/>
            <person name="Submissions S."/>
        </authorList>
    </citation>
    <scope>NUCLEOTIDE SEQUENCE [LARGE SCALE GENOMIC DNA]</scope>
    <source>
        <strain evidence="2">DSM 22224</strain>
    </source>
</reference>
<sequence length="42" mass="4576">MIISLAGAEGGNRREMPCRKSCFGTMILKNLYSKSGNKADKV</sequence>
<proteinExistence type="predicted"/>
<dbReference type="STRING" id="634771.SAMN04488128_104231"/>
<evidence type="ECO:0000313" key="1">
    <source>
        <dbReference type="EMBL" id="SKA37168.1"/>
    </source>
</evidence>
<dbReference type="Proteomes" id="UP000190367">
    <property type="component" value="Unassembled WGS sequence"/>
</dbReference>
<dbReference type="AlphaFoldDB" id="A0A1T4TAG5"/>
<protein>
    <submittedName>
        <fullName evidence="1">Uncharacterized protein</fullName>
    </submittedName>
</protein>
<keyword evidence="2" id="KW-1185">Reference proteome</keyword>
<dbReference type="EMBL" id="FUWZ01000004">
    <property type="protein sequence ID" value="SKA37168.1"/>
    <property type="molecule type" value="Genomic_DNA"/>
</dbReference>